<dbReference type="InterPro" id="IPR052022">
    <property type="entry name" value="26kDa_periplasmic_antigen"/>
</dbReference>
<gene>
    <name evidence="1" type="ORF">ACFSKL_04445</name>
</gene>
<evidence type="ECO:0000313" key="2">
    <source>
        <dbReference type="Proteomes" id="UP001597361"/>
    </source>
</evidence>
<dbReference type="RefSeq" id="WP_376883850.1">
    <property type="nucleotide sequence ID" value="NZ_JBHUHR010000015.1"/>
</dbReference>
<dbReference type="Gene3D" id="3.30.110.170">
    <property type="entry name" value="Protein of unknown function (DUF541), domain 1"/>
    <property type="match status" value="1"/>
</dbReference>
<comment type="caution">
    <text evidence="1">The sequence shown here is derived from an EMBL/GenBank/DDBJ whole genome shotgun (WGS) entry which is preliminary data.</text>
</comment>
<organism evidence="1 2">
    <name type="scientific">Belliella marina</name>
    <dbReference type="NCBI Taxonomy" id="1644146"/>
    <lineage>
        <taxon>Bacteria</taxon>
        <taxon>Pseudomonadati</taxon>
        <taxon>Bacteroidota</taxon>
        <taxon>Cytophagia</taxon>
        <taxon>Cytophagales</taxon>
        <taxon>Cyclobacteriaceae</taxon>
        <taxon>Belliella</taxon>
    </lineage>
</organism>
<dbReference type="Pfam" id="PF04402">
    <property type="entry name" value="SIMPL"/>
    <property type="match status" value="1"/>
</dbReference>
<accession>A0ABW4VIW1</accession>
<keyword evidence="2" id="KW-1185">Reference proteome</keyword>
<sequence>MKKLFFILLISPFLANGQTGDKNFIDQNYIEVTGKSEIEISPDLIYIKILINEKDNKTKTPLADRENTMISKLKEIGIDINKDLLIKDISSNFKYYWLTKSEILLAKEYQLLVRDGKTASKVYIELENIGISSVSIDRLDNSNIQKYRKEVKIDAIKAAKEKAESLANAIEQNIGRAIYIQELEGTPPTVSNRIVIRGANSISNSSLYGSRAPEPDMDFEKIKLEYSIICRFELK</sequence>
<evidence type="ECO:0000313" key="1">
    <source>
        <dbReference type="EMBL" id="MFD2034026.1"/>
    </source>
</evidence>
<dbReference type="InterPro" id="IPR007497">
    <property type="entry name" value="SIMPL/DUF541"/>
</dbReference>
<dbReference type="EMBL" id="JBHUHR010000015">
    <property type="protein sequence ID" value="MFD2034026.1"/>
    <property type="molecule type" value="Genomic_DNA"/>
</dbReference>
<dbReference type="PANTHER" id="PTHR34387">
    <property type="entry name" value="SLR1258 PROTEIN"/>
    <property type="match status" value="1"/>
</dbReference>
<dbReference type="Proteomes" id="UP001597361">
    <property type="component" value="Unassembled WGS sequence"/>
</dbReference>
<reference evidence="2" key="1">
    <citation type="journal article" date="2019" name="Int. J. Syst. Evol. Microbiol.">
        <title>The Global Catalogue of Microorganisms (GCM) 10K type strain sequencing project: providing services to taxonomists for standard genome sequencing and annotation.</title>
        <authorList>
            <consortium name="The Broad Institute Genomics Platform"/>
            <consortium name="The Broad Institute Genome Sequencing Center for Infectious Disease"/>
            <person name="Wu L."/>
            <person name="Ma J."/>
        </authorList>
    </citation>
    <scope>NUCLEOTIDE SEQUENCE [LARGE SCALE GENOMIC DNA]</scope>
    <source>
        <strain evidence="2">CGMCC 1.15180</strain>
    </source>
</reference>
<protein>
    <submittedName>
        <fullName evidence="1">SIMPL domain-containing protein</fullName>
    </submittedName>
</protein>
<proteinExistence type="predicted"/>
<dbReference type="PANTHER" id="PTHR34387:SF1">
    <property type="entry name" value="PERIPLASMIC IMMUNOGENIC PROTEIN"/>
    <property type="match status" value="1"/>
</dbReference>
<name>A0ABW4VIW1_9BACT</name>
<dbReference type="Gene3D" id="3.30.70.2970">
    <property type="entry name" value="Protein of unknown function (DUF541), domain 2"/>
    <property type="match status" value="1"/>
</dbReference>